<dbReference type="GO" id="GO:0016787">
    <property type="term" value="F:hydrolase activity"/>
    <property type="evidence" value="ECO:0007669"/>
    <property type="project" value="UniProtKB-KW"/>
</dbReference>
<dbReference type="EMBL" id="CP048104">
    <property type="protein sequence ID" value="QKG83363.1"/>
    <property type="molecule type" value="Genomic_DNA"/>
</dbReference>
<dbReference type="Proteomes" id="UP000503088">
    <property type="component" value="Chromosome"/>
</dbReference>
<keyword evidence="1" id="KW-0378">Hydrolase</keyword>
<dbReference type="InterPro" id="IPR041999">
    <property type="entry name" value="Sortase_D_1"/>
</dbReference>
<name>A0A7D3XZX1_9BACL</name>
<evidence type="ECO:0000313" key="4">
    <source>
        <dbReference type="Proteomes" id="UP000503088"/>
    </source>
</evidence>
<feature type="active site" description="Acyl-thioester intermediate" evidence="2">
    <location>
        <position position="178"/>
    </location>
</feature>
<evidence type="ECO:0000313" key="3">
    <source>
        <dbReference type="EMBL" id="QKG83363.1"/>
    </source>
</evidence>
<dbReference type="NCBIfam" id="TIGR01076">
    <property type="entry name" value="sortase_fam"/>
    <property type="match status" value="1"/>
</dbReference>
<feature type="active site" description="Proton donor/acceptor" evidence="2">
    <location>
        <position position="120"/>
    </location>
</feature>
<dbReference type="CDD" id="cd05828">
    <property type="entry name" value="Sortase_D_1"/>
    <property type="match status" value="1"/>
</dbReference>
<accession>A0A7D3XZX1</accession>
<dbReference type="InterPro" id="IPR053525">
    <property type="entry name" value="Sortase_D"/>
</dbReference>
<dbReference type="KEGG" id="kpul:GXN76_02015"/>
<dbReference type="AlphaFoldDB" id="A0A7D3XZX1"/>
<dbReference type="Gene3D" id="2.40.260.10">
    <property type="entry name" value="Sortase"/>
    <property type="match status" value="1"/>
</dbReference>
<protein>
    <submittedName>
        <fullName evidence="3">Class D sortase</fullName>
    </submittedName>
</protein>
<gene>
    <name evidence="3" type="ORF">GXN76_02015</name>
</gene>
<dbReference type="RefSeq" id="WP_173219980.1">
    <property type="nucleotide sequence ID" value="NZ_CP048104.1"/>
</dbReference>
<organism evidence="3 4">
    <name type="scientific">Kroppenstedtia pulmonis</name>
    <dbReference type="NCBI Taxonomy" id="1380685"/>
    <lineage>
        <taxon>Bacteria</taxon>
        <taxon>Bacillati</taxon>
        <taxon>Bacillota</taxon>
        <taxon>Bacilli</taxon>
        <taxon>Bacillales</taxon>
        <taxon>Thermoactinomycetaceae</taxon>
        <taxon>Kroppenstedtia</taxon>
    </lineage>
</organism>
<dbReference type="InterPro" id="IPR023365">
    <property type="entry name" value="Sortase_dom-sf"/>
</dbReference>
<dbReference type="Pfam" id="PF04203">
    <property type="entry name" value="Sortase"/>
    <property type="match status" value="1"/>
</dbReference>
<evidence type="ECO:0000256" key="2">
    <source>
        <dbReference type="PIRSR" id="PIRSR605754-1"/>
    </source>
</evidence>
<keyword evidence="4" id="KW-1185">Reference proteome</keyword>
<dbReference type="SUPFAM" id="SSF63817">
    <property type="entry name" value="Sortase"/>
    <property type="match status" value="1"/>
</dbReference>
<sequence length="204" mass="22911">MSWKRILGLVLLLIYLPVTAYWGYNWYRQSSTVEKSVEKVMAVPNLPDAQSGEEEVKTTGAVYKNRPQVDQQVGTIHLPRLNRKLPIYEGSDAKQLKQGVGHYRGSVLPGEADNTVLAGHRETVFKGLGEMEKGDTIKVETEAGEFVYEVTRIRIVDENDKTVIVSTYPKPELRLVTCYPFTPFGPAPERFIVEGELKREGGAK</sequence>
<reference evidence="3 4" key="1">
    <citation type="submission" date="2020-01" db="EMBL/GenBank/DDBJ databases">
        <authorList>
            <person name="Gulvik C.A."/>
            <person name="Batra D.G."/>
        </authorList>
    </citation>
    <scope>NUCLEOTIDE SEQUENCE [LARGE SCALE GENOMIC DNA]</scope>
    <source>
        <strain evidence="3 4">W9323</strain>
    </source>
</reference>
<dbReference type="InterPro" id="IPR005754">
    <property type="entry name" value="Sortase"/>
</dbReference>
<proteinExistence type="predicted"/>
<evidence type="ECO:0000256" key="1">
    <source>
        <dbReference type="ARBA" id="ARBA00022801"/>
    </source>
</evidence>
<dbReference type="NCBIfam" id="NF033746">
    <property type="entry name" value="class_D_sortase"/>
    <property type="match status" value="1"/>
</dbReference>